<keyword evidence="8" id="KW-1185">Reference proteome</keyword>
<dbReference type="InterPro" id="IPR050403">
    <property type="entry name" value="Myosin_RLC"/>
</dbReference>
<dbReference type="SUPFAM" id="SSF47473">
    <property type="entry name" value="EF-hand"/>
    <property type="match status" value="1"/>
</dbReference>
<feature type="domain" description="EF-hand" evidence="6">
    <location>
        <begin position="25"/>
        <end position="60"/>
    </location>
</feature>
<dbReference type="PANTHER" id="PTHR23049">
    <property type="entry name" value="MYOSIN REGULATORY LIGHT CHAIN 2"/>
    <property type="match status" value="1"/>
</dbReference>
<keyword evidence="3" id="KW-0106">Calcium</keyword>
<name>A0ABD6EI43_9BILA</name>
<dbReference type="PROSITE" id="PS00018">
    <property type="entry name" value="EF_HAND_1"/>
    <property type="match status" value="1"/>
</dbReference>
<evidence type="ECO:0000256" key="2">
    <source>
        <dbReference type="ARBA" id="ARBA00022737"/>
    </source>
</evidence>
<sequence>MSKATKKKASKKRSPSSAMAQFDQKTIEEFKEAFGIMDQDKDGIIGANDLKDLYANMGSIATQAQIDEMINDAPGPINFTVFLTMFGEKLAGTESESIIASAFQMFDKLESGKLKEDVLIKILQDRRGEPLTDEQIKAMYKGKPPIENGELDYKAFAHLITTGAQEEIANAS</sequence>
<dbReference type="FunFam" id="1.10.238.10:FF:000007">
    <property type="entry name" value="Putative myosin regulatory light chain sqh"/>
    <property type="match status" value="1"/>
</dbReference>
<evidence type="ECO:0000259" key="6">
    <source>
        <dbReference type="PROSITE" id="PS50222"/>
    </source>
</evidence>
<evidence type="ECO:0000256" key="5">
    <source>
        <dbReference type="SAM" id="MobiDB-lite"/>
    </source>
</evidence>
<protein>
    <recommendedName>
        <fullName evidence="6">EF-hand domain-containing protein</fullName>
    </recommendedName>
</protein>
<accession>A0ABD6EI43</accession>
<proteinExistence type="predicted"/>
<dbReference type="InterPro" id="IPR018247">
    <property type="entry name" value="EF_Hand_1_Ca_BS"/>
</dbReference>
<dbReference type="EMBL" id="JBGFUD010001693">
    <property type="protein sequence ID" value="MFH4976633.1"/>
    <property type="molecule type" value="Genomic_DNA"/>
</dbReference>
<dbReference type="PROSITE" id="PS50222">
    <property type="entry name" value="EF_HAND_2"/>
    <property type="match status" value="1"/>
</dbReference>
<keyword evidence="1" id="KW-0479">Metal-binding</keyword>
<dbReference type="GO" id="GO:0046872">
    <property type="term" value="F:metal ion binding"/>
    <property type="evidence" value="ECO:0007669"/>
    <property type="project" value="UniProtKB-KW"/>
</dbReference>
<evidence type="ECO:0000313" key="7">
    <source>
        <dbReference type="EMBL" id="MFH4976633.1"/>
    </source>
</evidence>
<comment type="subunit">
    <text evidence="4">Myosin is a hexamer of 2 heavy chains and 4 light chains (two regulatory light chains and two essential light chains).</text>
</comment>
<evidence type="ECO:0000256" key="3">
    <source>
        <dbReference type="ARBA" id="ARBA00022837"/>
    </source>
</evidence>
<evidence type="ECO:0000313" key="8">
    <source>
        <dbReference type="Proteomes" id="UP001608902"/>
    </source>
</evidence>
<feature type="compositionally biased region" description="Basic residues" evidence="5">
    <location>
        <begin position="1"/>
        <end position="14"/>
    </location>
</feature>
<comment type="caution">
    <text evidence="7">The sequence shown here is derived from an EMBL/GenBank/DDBJ whole genome shotgun (WGS) entry which is preliminary data.</text>
</comment>
<feature type="region of interest" description="Disordered" evidence="5">
    <location>
        <begin position="1"/>
        <end position="22"/>
    </location>
</feature>
<reference evidence="7 8" key="1">
    <citation type="submission" date="2024-08" db="EMBL/GenBank/DDBJ databases">
        <title>Gnathostoma spinigerum genome.</title>
        <authorList>
            <person name="Gonzalez-Bertolin B."/>
            <person name="Monzon S."/>
            <person name="Zaballos A."/>
            <person name="Jimenez P."/>
            <person name="Dekumyoy P."/>
            <person name="Varona S."/>
            <person name="Cuesta I."/>
            <person name="Sumanam S."/>
            <person name="Adisakwattana P."/>
            <person name="Gasser R.B."/>
            <person name="Hernandez-Gonzalez A."/>
            <person name="Young N.D."/>
            <person name="Perteguer M.J."/>
        </authorList>
    </citation>
    <scope>NUCLEOTIDE SEQUENCE [LARGE SCALE GENOMIC DNA]</scope>
    <source>
        <strain evidence="7">AL3</strain>
        <tissue evidence="7">Liver</tissue>
    </source>
</reference>
<evidence type="ECO:0000256" key="1">
    <source>
        <dbReference type="ARBA" id="ARBA00022723"/>
    </source>
</evidence>
<dbReference type="SMART" id="SM00054">
    <property type="entry name" value="EFh"/>
    <property type="match status" value="2"/>
</dbReference>
<keyword evidence="2" id="KW-0677">Repeat</keyword>
<dbReference type="InterPro" id="IPR002048">
    <property type="entry name" value="EF_hand_dom"/>
</dbReference>
<organism evidence="7 8">
    <name type="scientific">Gnathostoma spinigerum</name>
    <dbReference type="NCBI Taxonomy" id="75299"/>
    <lineage>
        <taxon>Eukaryota</taxon>
        <taxon>Metazoa</taxon>
        <taxon>Ecdysozoa</taxon>
        <taxon>Nematoda</taxon>
        <taxon>Chromadorea</taxon>
        <taxon>Rhabditida</taxon>
        <taxon>Spirurina</taxon>
        <taxon>Gnathostomatomorpha</taxon>
        <taxon>Gnathostomatoidea</taxon>
        <taxon>Gnathostomatidae</taxon>
        <taxon>Gnathostoma</taxon>
    </lineage>
</organism>
<dbReference type="InterPro" id="IPR011992">
    <property type="entry name" value="EF-hand-dom_pair"/>
</dbReference>
<dbReference type="Proteomes" id="UP001608902">
    <property type="component" value="Unassembled WGS sequence"/>
</dbReference>
<dbReference type="Gene3D" id="1.10.238.10">
    <property type="entry name" value="EF-hand"/>
    <property type="match status" value="2"/>
</dbReference>
<gene>
    <name evidence="7" type="ORF">AB6A40_003342</name>
</gene>
<dbReference type="GO" id="GO:0002119">
    <property type="term" value="P:nematode larval development"/>
    <property type="evidence" value="ECO:0007669"/>
    <property type="project" value="UniProtKB-ARBA"/>
</dbReference>
<dbReference type="AlphaFoldDB" id="A0ABD6EI43"/>
<evidence type="ECO:0000256" key="4">
    <source>
        <dbReference type="ARBA" id="ARBA00062955"/>
    </source>
</evidence>